<dbReference type="Proteomes" id="UP000186513">
    <property type="component" value="Unassembled WGS sequence"/>
</dbReference>
<dbReference type="Gene3D" id="3.40.630.30">
    <property type="match status" value="1"/>
</dbReference>
<keyword evidence="2" id="KW-0547">Nucleotide-binding</keyword>
<dbReference type="InterPro" id="IPR032875">
    <property type="entry name" value="Succ_CoA_lig_flav_dom"/>
</dbReference>
<dbReference type="PROSITE" id="PS51186">
    <property type="entry name" value="GNAT"/>
    <property type="match status" value="1"/>
</dbReference>
<dbReference type="AlphaFoldDB" id="A0A1K2HJM5"/>
<dbReference type="Gene3D" id="3.40.50.720">
    <property type="entry name" value="NAD(P)-binding Rossmann-like Domain"/>
    <property type="match status" value="1"/>
</dbReference>
<gene>
    <name evidence="6" type="ORF">SAMN02745887_02130</name>
</gene>
<protein>
    <submittedName>
        <fullName evidence="6">Acetyltransferase</fullName>
    </submittedName>
</protein>
<dbReference type="Gene3D" id="3.30.1490.20">
    <property type="entry name" value="ATP-grasp fold, A domain"/>
    <property type="match status" value="1"/>
</dbReference>
<organism evidence="6 7">
    <name type="scientific">Chitinimonas taiwanensis DSM 18899</name>
    <dbReference type="NCBI Taxonomy" id="1121279"/>
    <lineage>
        <taxon>Bacteria</taxon>
        <taxon>Pseudomonadati</taxon>
        <taxon>Pseudomonadota</taxon>
        <taxon>Betaproteobacteria</taxon>
        <taxon>Neisseriales</taxon>
        <taxon>Chitinibacteraceae</taxon>
        <taxon>Chitinimonas</taxon>
    </lineage>
</organism>
<dbReference type="Pfam" id="PF13380">
    <property type="entry name" value="CoA_binding_2"/>
    <property type="match status" value="1"/>
</dbReference>
<accession>A0A1K2HJM5</accession>
<dbReference type="SUPFAM" id="SSF56059">
    <property type="entry name" value="Glutathione synthetase ATP-binding domain-like"/>
    <property type="match status" value="1"/>
</dbReference>
<dbReference type="Pfam" id="PF13607">
    <property type="entry name" value="Succ_CoA_lig"/>
    <property type="match status" value="1"/>
</dbReference>
<dbReference type="Pfam" id="PF13549">
    <property type="entry name" value="ATP-grasp_5"/>
    <property type="match status" value="1"/>
</dbReference>
<dbReference type="InterPro" id="IPR036291">
    <property type="entry name" value="NAD(P)-bd_dom_sf"/>
</dbReference>
<dbReference type="InterPro" id="IPR016181">
    <property type="entry name" value="Acyl_CoA_acyltransferase"/>
</dbReference>
<evidence type="ECO:0000313" key="7">
    <source>
        <dbReference type="Proteomes" id="UP000186513"/>
    </source>
</evidence>
<keyword evidence="7" id="KW-1185">Reference proteome</keyword>
<dbReference type="SMART" id="SM00881">
    <property type="entry name" value="CoA_binding"/>
    <property type="match status" value="1"/>
</dbReference>
<keyword evidence="1" id="KW-0436">Ligase</keyword>
<dbReference type="InterPro" id="IPR051538">
    <property type="entry name" value="Acyl-CoA_Synth/Transferase"/>
</dbReference>
<evidence type="ECO:0000313" key="6">
    <source>
        <dbReference type="EMBL" id="SFZ76877.1"/>
    </source>
</evidence>
<dbReference type="InterPro" id="IPR000182">
    <property type="entry name" value="GNAT_dom"/>
</dbReference>
<dbReference type="RefSeq" id="WP_217651449.1">
    <property type="nucleotide sequence ID" value="NZ_FPKR01000008.1"/>
</dbReference>
<dbReference type="Pfam" id="PF13302">
    <property type="entry name" value="Acetyltransf_3"/>
    <property type="match status" value="1"/>
</dbReference>
<comment type="similarity">
    <text evidence="4">In the N-terminal section; belongs to the acetate CoA ligase alpha subunit family.</text>
</comment>
<evidence type="ECO:0000256" key="1">
    <source>
        <dbReference type="ARBA" id="ARBA00022598"/>
    </source>
</evidence>
<proteinExistence type="inferred from homology"/>
<reference evidence="6 7" key="1">
    <citation type="submission" date="2016-11" db="EMBL/GenBank/DDBJ databases">
        <authorList>
            <person name="Jaros S."/>
            <person name="Januszkiewicz K."/>
            <person name="Wedrychowicz H."/>
        </authorList>
    </citation>
    <scope>NUCLEOTIDE SEQUENCE [LARGE SCALE GENOMIC DNA]</scope>
    <source>
        <strain evidence="6 7">DSM 18899</strain>
    </source>
</reference>
<dbReference type="PANTHER" id="PTHR43334">
    <property type="entry name" value="ACETATE--COA LIGASE [ADP-FORMING]"/>
    <property type="match status" value="1"/>
</dbReference>
<dbReference type="GO" id="GO:0005524">
    <property type="term" value="F:ATP binding"/>
    <property type="evidence" value="ECO:0007669"/>
    <property type="project" value="UniProtKB-KW"/>
</dbReference>
<keyword evidence="3" id="KW-0067">ATP-binding</keyword>
<evidence type="ECO:0000256" key="3">
    <source>
        <dbReference type="ARBA" id="ARBA00022840"/>
    </source>
</evidence>
<sequence>MERWTAMKAHYLSPLFQPRCVVVIGASETEESVGARVFRNLLDAHFKGQLFGVNLRHPKVFGETVYPTIAAVPVPEIDLAIIATPARTLPGLLRECGERKVKSVLVLSRDFVAVDTRNRALLDEAVAIARRYGVRMLGPNLLGMMRPASGLIAANYQGKVKPGNLALVAQSSSVASAILDWAEAHEVGFSAVVSLGATADVNFGEILDFLAQDGSTRGILLYLEDVGEARGFMSALRAVARQKPVVCLKVGREPVSSTRAARTHSDRLIGRDDAFDAALRRTGVLRVPTMVHMSIAARMLAANFRTKGRRLAVISNGYGAGRMAVDRAQEMAVELPRLTPATVARLDAALPPIGSHDNPVDILGDAPPERFVAATEACLADPNVDGVLVILTPQAGTDHLATAQRMIELRRKTDKLLMLVWLGDKKIALSRKLLDRAHMAYFFSPEHAVEAFASLAAWAYIQELSLQTPGPLASRSEPDVGRAREVIAKALEAGRSLLTTAEALAVLDAFHIPHPPTLLARTADEAVAAAGRIGLPVALKIDADNLIHKSDIDGVLLNLNTLEQVAEAAEAMLAHARQRLPKDSVHGIVVQKMHGKRHGRELMLGVARDAVFGPTIAFGSGGLSVDVFEDVAVTLPPLNDMIAGNLIRRTKVARVLGAFRNHPAADMEAVRDVLLRVSEMVCELPEMVELDLNPVVADEHGAIAVDASILVAPLPKGFRRYSHMAVHPYPAHLLARGQLKDGSACVFRPIRPEDADELQRFVREELSDESRFNRFMSTLKQLPPSMLVRFTQLDYAREMAVVAMREEDGVERMAGVARYTANPDAASAEFAISIGDRWQGKGLGAQLMTTLFNAALDAGLDTIEGDILASNAPMLGLMKKLGFAIRPHPDDASLKWVVKPLRSAS</sequence>
<evidence type="ECO:0000256" key="2">
    <source>
        <dbReference type="ARBA" id="ARBA00022741"/>
    </source>
</evidence>
<dbReference type="FunFam" id="3.30.1490.20:FF:000020">
    <property type="entry name" value="Protein lysine acetyltransferase"/>
    <property type="match status" value="1"/>
</dbReference>
<dbReference type="GO" id="GO:0043758">
    <property type="term" value="F:acetate-CoA ligase (ADP-forming) activity"/>
    <property type="evidence" value="ECO:0007669"/>
    <property type="project" value="InterPro"/>
</dbReference>
<dbReference type="InterPro" id="IPR003781">
    <property type="entry name" value="CoA-bd"/>
</dbReference>
<dbReference type="Gene3D" id="3.30.470.20">
    <property type="entry name" value="ATP-grasp fold, B domain"/>
    <property type="match status" value="1"/>
</dbReference>
<dbReference type="SUPFAM" id="SSF55729">
    <property type="entry name" value="Acyl-CoA N-acyltransferases (Nat)"/>
    <property type="match status" value="1"/>
</dbReference>
<dbReference type="EMBL" id="FPKR01000008">
    <property type="protein sequence ID" value="SFZ76877.1"/>
    <property type="molecule type" value="Genomic_DNA"/>
</dbReference>
<dbReference type="InterPro" id="IPR016102">
    <property type="entry name" value="Succinyl-CoA_synth-like"/>
</dbReference>
<dbReference type="InterPro" id="IPR013815">
    <property type="entry name" value="ATP_grasp_subdomain_1"/>
</dbReference>
<dbReference type="InterPro" id="IPR043938">
    <property type="entry name" value="Ligase_CoA_dom"/>
</dbReference>
<dbReference type="PANTHER" id="PTHR43334:SF1">
    <property type="entry name" value="3-HYDROXYPROPIONATE--COA LIGASE [ADP-FORMING]"/>
    <property type="match status" value="1"/>
</dbReference>
<evidence type="ECO:0000256" key="4">
    <source>
        <dbReference type="ARBA" id="ARBA00060888"/>
    </source>
</evidence>
<name>A0A1K2HJM5_9NEIS</name>
<keyword evidence="6" id="KW-0808">Transferase</keyword>
<dbReference type="Gene3D" id="3.40.50.261">
    <property type="entry name" value="Succinyl-CoA synthetase domains"/>
    <property type="match status" value="2"/>
</dbReference>
<dbReference type="GO" id="GO:0016747">
    <property type="term" value="F:acyltransferase activity, transferring groups other than amino-acyl groups"/>
    <property type="evidence" value="ECO:0007669"/>
    <property type="project" value="InterPro"/>
</dbReference>
<feature type="domain" description="N-acetyltransferase" evidence="5">
    <location>
        <begin position="745"/>
        <end position="902"/>
    </location>
</feature>
<dbReference type="SUPFAM" id="SSF51735">
    <property type="entry name" value="NAD(P)-binding Rossmann-fold domains"/>
    <property type="match status" value="1"/>
</dbReference>
<dbReference type="SUPFAM" id="SSF52210">
    <property type="entry name" value="Succinyl-CoA synthetase domains"/>
    <property type="match status" value="2"/>
</dbReference>
<dbReference type="STRING" id="1121279.SAMN02745887_02130"/>
<evidence type="ECO:0000259" key="5">
    <source>
        <dbReference type="PROSITE" id="PS51186"/>
    </source>
</evidence>
<dbReference type="Pfam" id="PF19045">
    <property type="entry name" value="Ligase_CoA_2"/>
    <property type="match status" value="1"/>
</dbReference>